<feature type="region of interest" description="Disordered" evidence="1">
    <location>
        <begin position="25"/>
        <end position="44"/>
    </location>
</feature>
<keyword evidence="3" id="KW-1185">Reference proteome</keyword>
<feature type="compositionally biased region" description="Acidic residues" evidence="1">
    <location>
        <begin position="25"/>
        <end position="35"/>
    </location>
</feature>
<sequence>MEQKHSIATANGFLSKRLLRTVDTLEESEDSEDEERMNVPGLDTVTSAISSTITKGKVKRKAKTRTTL</sequence>
<comment type="caution">
    <text evidence="2">The sequence shown here is derived from an EMBL/GenBank/DDBJ whole genome shotgun (WGS) entry which is preliminary data.</text>
</comment>
<organism evidence="2 3">
    <name type="scientific">Phytophthora citrophthora</name>
    <dbReference type="NCBI Taxonomy" id="4793"/>
    <lineage>
        <taxon>Eukaryota</taxon>
        <taxon>Sar</taxon>
        <taxon>Stramenopiles</taxon>
        <taxon>Oomycota</taxon>
        <taxon>Peronosporomycetes</taxon>
        <taxon>Peronosporales</taxon>
        <taxon>Peronosporaceae</taxon>
        <taxon>Phytophthora</taxon>
    </lineage>
</organism>
<evidence type="ECO:0000256" key="1">
    <source>
        <dbReference type="SAM" id="MobiDB-lite"/>
    </source>
</evidence>
<evidence type="ECO:0000313" key="3">
    <source>
        <dbReference type="Proteomes" id="UP001259832"/>
    </source>
</evidence>
<gene>
    <name evidence="2" type="ORF">P3T76_007851</name>
</gene>
<proteinExistence type="predicted"/>
<evidence type="ECO:0000313" key="2">
    <source>
        <dbReference type="EMBL" id="KAK1941145.1"/>
    </source>
</evidence>
<dbReference type="AlphaFoldDB" id="A0AAD9GMH4"/>
<name>A0AAD9GMH4_9STRA</name>
<dbReference type="Proteomes" id="UP001259832">
    <property type="component" value="Unassembled WGS sequence"/>
</dbReference>
<reference evidence="2" key="1">
    <citation type="submission" date="2023-08" db="EMBL/GenBank/DDBJ databases">
        <title>Reference Genome Resource for the Citrus Pathogen Phytophthora citrophthora.</title>
        <authorList>
            <person name="Moller H."/>
            <person name="Coetzee B."/>
            <person name="Rose L.J."/>
            <person name="Van Niekerk J.M."/>
        </authorList>
    </citation>
    <scope>NUCLEOTIDE SEQUENCE</scope>
    <source>
        <strain evidence="2">STE-U-9442</strain>
    </source>
</reference>
<protein>
    <submittedName>
        <fullName evidence="2">Uncharacterized protein</fullName>
    </submittedName>
</protein>
<dbReference type="EMBL" id="JASMQC010000013">
    <property type="protein sequence ID" value="KAK1941145.1"/>
    <property type="molecule type" value="Genomic_DNA"/>
</dbReference>
<accession>A0AAD9GMH4</accession>